<comment type="cofactor">
    <cofactor evidence="1">
        <name>Fe(3+)</name>
        <dbReference type="ChEBI" id="CHEBI:29034"/>
    </cofactor>
</comment>
<reference evidence="9 10" key="1">
    <citation type="submission" date="2015-10" db="EMBL/GenBank/DDBJ databases">
        <title>Draft genome of Bosea thiooxidans.</title>
        <authorList>
            <person name="Wang X."/>
        </authorList>
    </citation>
    <scope>NUCLEOTIDE SEQUENCE [LARGE SCALE GENOMIC DNA]</scope>
    <source>
        <strain evidence="9 10">CGMCC 9174</strain>
    </source>
</reference>
<comment type="caution">
    <text evidence="9">The sequence shown here is derived from an EMBL/GenBank/DDBJ whole genome shotgun (WGS) entry which is preliminary data.</text>
</comment>
<evidence type="ECO:0000313" key="10">
    <source>
        <dbReference type="Proteomes" id="UP000051562"/>
    </source>
</evidence>
<evidence type="ECO:0000259" key="8">
    <source>
        <dbReference type="Pfam" id="PF04444"/>
    </source>
</evidence>
<dbReference type="InterPro" id="IPR050770">
    <property type="entry name" value="Intradiol_RC_Dioxygenase"/>
</dbReference>
<accession>A0A0Q3I5A8</accession>
<evidence type="ECO:0000256" key="2">
    <source>
        <dbReference type="ARBA" id="ARBA00007825"/>
    </source>
</evidence>
<keyword evidence="4 9" id="KW-0223">Dioxygenase</keyword>
<protein>
    <submittedName>
        <fullName evidence="9">Catechol 1,2-dioxygenase</fullName>
    </submittedName>
</protein>
<keyword evidence="3" id="KW-0479">Metal-binding</keyword>
<dbReference type="PANTHER" id="PTHR33711">
    <property type="entry name" value="DIOXYGENASE, PUTATIVE (AFU_ORTHOLOGUE AFUA_2G02910)-RELATED"/>
    <property type="match status" value="1"/>
</dbReference>
<dbReference type="PANTHER" id="PTHR33711:SF7">
    <property type="entry name" value="INTRADIOL RING-CLEAVAGE DIOXYGENASES DOMAIN-CONTAINING PROTEIN-RELATED"/>
    <property type="match status" value="1"/>
</dbReference>
<proteinExistence type="inferred from homology"/>
<evidence type="ECO:0000256" key="3">
    <source>
        <dbReference type="ARBA" id="ARBA00022723"/>
    </source>
</evidence>
<evidence type="ECO:0000259" key="7">
    <source>
        <dbReference type="Pfam" id="PF00775"/>
    </source>
</evidence>
<dbReference type="InterPro" id="IPR007535">
    <property type="entry name" value="Catechol_dOase_N"/>
</dbReference>
<gene>
    <name evidence="9" type="ORF">ARD30_15755</name>
</gene>
<dbReference type="Gene3D" id="2.60.130.10">
    <property type="entry name" value="Aromatic compound dioxygenase"/>
    <property type="match status" value="1"/>
</dbReference>
<keyword evidence="5" id="KW-0560">Oxidoreductase</keyword>
<dbReference type="Pfam" id="PF04444">
    <property type="entry name" value="Dioxygenase_N"/>
    <property type="match status" value="1"/>
</dbReference>
<evidence type="ECO:0000256" key="1">
    <source>
        <dbReference type="ARBA" id="ARBA00001965"/>
    </source>
</evidence>
<dbReference type="Proteomes" id="UP000051562">
    <property type="component" value="Unassembled WGS sequence"/>
</dbReference>
<feature type="domain" description="Intradiol ring-cleavage dioxygenases" evidence="7">
    <location>
        <begin position="104"/>
        <end position="260"/>
    </location>
</feature>
<evidence type="ECO:0000313" key="9">
    <source>
        <dbReference type="EMBL" id="KQK29909.1"/>
    </source>
</evidence>
<evidence type="ECO:0000256" key="5">
    <source>
        <dbReference type="ARBA" id="ARBA00023002"/>
    </source>
</evidence>
<dbReference type="GO" id="GO:0009712">
    <property type="term" value="P:catechol-containing compound metabolic process"/>
    <property type="evidence" value="ECO:0007669"/>
    <property type="project" value="InterPro"/>
</dbReference>
<dbReference type="InterPro" id="IPR015889">
    <property type="entry name" value="Intradiol_dOase_core"/>
</dbReference>
<comment type="similarity">
    <text evidence="2">Belongs to the intradiol ring-cleavage dioxygenase family.</text>
</comment>
<organism evidence="9 10">
    <name type="scientific">Bosea thiooxidans</name>
    <dbReference type="NCBI Taxonomy" id="53254"/>
    <lineage>
        <taxon>Bacteria</taxon>
        <taxon>Pseudomonadati</taxon>
        <taxon>Pseudomonadota</taxon>
        <taxon>Alphaproteobacteria</taxon>
        <taxon>Hyphomicrobiales</taxon>
        <taxon>Boseaceae</taxon>
        <taxon>Bosea</taxon>
    </lineage>
</organism>
<dbReference type="InterPro" id="IPR000627">
    <property type="entry name" value="Intradiol_dOase_C"/>
</dbReference>
<evidence type="ECO:0000256" key="6">
    <source>
        <dbReference type="ARBA" id="ARBA00023004"/>
    </source>
</evidence>
<evidence type="ECO:0000256" key="4">
    <source>
        <dbReference type="ARBA" id="ARBA00022964"/>
    </source>
</evidence>
<name>A0A0Q3I5A8_9HYPH</name>
<keyword evidence="6" id="KW-0408">Iron</keyword>
<keyword evidence="10" id="KW-1185">Reference proteome</keyword>
<dbReference type="SUPFAM" id="SSF49482">
    <property type="entry name" value="Aromatic compound dioxygenase"/>
    <property type="match status" value="1"/>
</dbReference>
<dbReference type="GO" id="GO:0008199">
    <property type="term" value="F:ferric iron binding"/>
    <property type="evidence" value="ECO:0007669"/>
    <property type="project" value="InterPro"/>
</dbReference>
<dbReference type="RefSeq" id="WP_055728709.1">
    <property type="nucleotide sequence ID" value="NZ_LMAR01000044.1"/>
</dbReference>
<sequence>MLIERQEDVTSAALEVMARTREPRMREIMISLVKHLHGFVRDVRLTEAEFRDATAILNEIGALASDTHNEFVLMAGSLGVSSLVCLLNNGDGGNTETSQSLLGPFWRLNSPRVENGGTIVRSDTPGDPLFVQARVVDGTGKPIAGAEVDVWHASPVGLYENQDPEQAEMNLRGKFTTDADGRFWFSSVMMVGYPIPTGGVVGRLLKAQDRHPMRPAHLHALIFRPGFKVLISQVYDPNDPHIESDVQFGVTKALIGDFIRHEEPHPTRPDVQAPWYALDYTYVMEPGEAVLPRPPIK</sequence>
<dbReference type="AlphaFoldDB" id="A0A0Q3I5A8"/>
<feature type="domain" description="Catechol dioxygenase N-terminal" evidence="8">
    <location>
        <begin position="23"/>
        <end position="89"/>
    </location>
</feature>
<dbReference type="GO" id="GO:0018576">
    <property type="term" value="F:catechol 1,2-dioxygenase activity"/>
    <property type="evidence" value="ECO:0007669"/>
    <property type="project" value="InterPro"/>
</dbReference>
<dbReference type="Pfam" id="PF00775">
    <property type="entry name" value="Dioxygenase_C"/>
    <property type="match status" value="1"/>
</dbReference>
<dbReference type="EMBL" id="LMAR01000044">
    <property type="protein sequence ID" value="KQK29909.1"/>
    <property type="molecule type" value="Genomic_DNA"/>
</dbReference>